<evidence type="ECO:0000313" key="3">
    <source>
        <dbReference type="Proteomes" id="UP000196778"/>
    </source>
</evidence>
<evidence type="ECO:0000313" key="2">
    <source>
        <dbReference type="EMBL" id="SJN21861.1"/>
    </source>
</evidence>
<accession>A0A1R4IPP7</accession>
<reference evidence="3" key="1">
    <citation type="submission" date="2017-02" db="EMBL/GenBank/DDBJ databases">
        <authorList>
            <person name="Dridi B."/>
        </authorList>
    </citation>
    <scope>NUCLEOTIDE SEQUENCE [LARGE SCALE GENOMIC DNA]</scope>
    <source>
        <strain evidence="3">EB411</strain>
    </source>
</reference>
<keyword evidence="3" id="KW-1185">Reference proteome</keyword>
<evidence type="ECO:0000256" key="1">
    <source>
        <dbReference type="SAM" id="MobiDB-lite"/>
    </source>
</evidence>
<dbReference type="AlphaFoldDB" id="A0A1R4IPP7"/>
<organism evidence="2 3">
    <name type="scientific">Mycetocola reblochoni REB411</name>
    <dbReference type="NCBI Taxonomy" id="1255698"/>
    <lineage>
        <taxon>Bacteria</taxon>
        <taxon>Bacillati</taxon>
        <taxon>Actinomycetota</taxon>
        <taxon>Actinomycetes</taxon>
        <taxon>Micrococcales</taxon>
        <taxon>Microbacteriaceae</taxon>
        <taxon>Mycetocola</taxon>
    </lineage>
</organism>
<gene>
    <name evidence="2" type="ORF">FM119_02915</name>
</gene>
<proteinExistence type="predicted"/>
<sequence>MGGDARRTAADTERRRGTPTRNADAERRRGTPTPNAVAANTPGHTAAMRG</sequence>
<feature type="region of interest" description="Disordered" evidence="1">
    <location>
        <begin position="1"/>
        <end position="50"/>
    </location>
</feature>
<dbReference type="EMBL" id="FUKR01000018">
    <property type="protein sequence ID" value="SJN21861.1"/>
    <property type="molecule type" value="Genomic_DNA"/>
</dbReference>
<name>A0A1R4IPP7_9MICO</name>
<protein>
    <submittedName>
        <fullName evidence="2">Uncharacterized protein</fullName>
    </submittedName>
</protein>
<feature type="compositionally biased region" description="Basic and acidic residues" evidence="1">
    <location>
        <begin position="1"/>
        <end position="16"/>
    </location>
</feature>
<dbReference type="Proteomes" id="UP000196778">
    <property type="component" value="Unassembled WGS sequence"/>
</dbReference>